<protein>
    <recommendedName>
        <fullName evidence="1">RNase H type-1 domain-containing protein</fullName>
    </recommendedName>
</protein>
<dbReference type="Gene3D" id="3.30.420.10">
    <property type="entry name" value="Ribonuclease H-like superfamily/Ribonuclease H"/>
    <property type="match status" value="1"/>
</dbReference>
<dbReference type="AlphaFoldDB" id="A0A4Y2JFP4"/>
<dbReference type="PROSITE" id="PS50879">
    <property type="entry name" value="RNASE_H_1"/>
    <property type="match status" value="1"/>
</dbReference>
<dbReference type="SUPFAM" id="SSF53098">
    <property type="entry name" value="Ribonuclease H-like"/>
    <property type="match status" value="1"/>
</dbReference>
<dbReference type="Pfam" id="PF00075">
    <property type="entry name" value="RNase_H"/>
    <property type="match status" value="1"/>
</dbReference>
<dbReference type="InterPro" id="IPR036397">
    <property type="entry name" value="RNaseH_sf"/>
</dbReference>
<name>A0A4Y2JFP4_ARAVE</name>
<sequence>MAIETTEENRRIIIEIKKKLKLTKMQFQWIRAHNETLGNERADALANLAACKDQIDTESGPSKAQVGNLKSDNHLNAILVDADEMVSEVDADKNFESIPK</sequence>
<comment type="caution">
    <text evidence="2">The sequence shown here is derived from an EMBL/GenBank/DDBJ whole genome shotgun (WGS) entry which is preliminary data.</text>
</comment>
<accession>A0A4Y2JFP4</accession>
<dbReference type="GO" id="GO:0003676">
    <property type="term" value="F:nucleic acid binding"/>
    <property type="evidence" value="ECO:0007669"/>
    <property type="project" value="InterPro"/>
</dbReference>
<reference evidence="2 3" key="1">
    <citation type="journal article" date="2019" name="Sci. Rep.">
        <title>Orb-weaving spider Araneus ventricosus genome elucidates the spidroin gene catalogue.</title>
        <authorList>
            <person name="Kono N."/>
            <person name="Nakamura H."/>
            <person name="Ohtoshi R."/>
            <person name="Moran D.A.P."/>
            <person name="Shinohara A."/>
            <person name="Yoshida Y."/>
            <person name="Fujiwara M."/>
            <person name="Mori M."/>
            <person name="Tomita M."/>
            <person name="Arakawa K."/>
        </authorList>
    </citation>
    <scope>NUCLEOTIDE SEQUENCE [LARGE SCALE GENOMIC DNA]</scope>
</reference>
<evidence type="ECO:0000259" key="1">
    <source>
        <dbReference type="PROSITE" id="PS50879"/>
    </source>
</evidence>
<dbReference type="EMBL" id="BGPR01003515">
    <property type="protein sequence ID" value="GBM89133.1"/>
    <property type="molecule type" value="Genomic_DNA"/>
</dbReference>
<dbReference type="OrthoDB" id="2752996at2759"/>
<evidence type="ECO:0000313" key="2">
    <source>
        <dbReference type="EMBL" id="GBM89133.1"/>
    </source>
</evidence>
<dbReference type="InterPro" id="IPR002156">
    <property type="entry name" value="RNaseH_domain"/>
</dbReference>
<dbReference type="InterPro" id="IPR012337">
    <property type="entry name" value="RNaseH-like_sf"/>
</dbReference>
<feature type="domain" description="RNase H type-1" evidence="1">
    <location>
        <begin position="1"/>
        <end position="51"/>
    </location>
</feature>
<evidence type="ECO:0000313" key="3">
    <source>
        <dbReference type="Proteomes" id="UP000499080"/>
    </source>
</evidence>
<gene>
    <name evidence="2" type="ORF">AVEN_140458_1</name>
</gene>
<keyword evidence="3" id="KW-1185">Reference proteome</keyword>
<proteinExistence type="predicted"/>
<dbReference type="Proteomes" id="UP000499080">
    <property type="component" value="Unassembled WGS sequence"/>
</dbReference>
<dbReference type="GO" id="GO:0004523">
    <property type="term" value="F:RNA-DNA hybrid ribonuclease activity"/>
    <property type="evidence" value="ECO:0007669"/>
    <property type="project" value="InterPro"/>
</dbReference>
<organism evidence="2 3">
    <name type="scientific">Araneus ventricosus</name>
    <name type="common">Orbweaver spider</name>
    <name type="synonym">Epeira ventricosa</name>
    <dbReference type="NCBI Taxonomy" id="182803"/>
    <lineage>
        <taxon>Eukaryota</taxon>
        <taxon>Metazoa</taxon>
        <taxon>Ecdysozoa</taxon>
        <taxon>Arthropoda</taxon>
        <taxon>Chelicerata</taxon>
        <taxon>Arachnida</taxon>
        <taxon>Araneae</taxon>
        <taxon>Araneomorphae</taxon>
        <taxon>Entelegynae</taxon>
        <taxon>Araneoidea</taxon>
        <taxon>Araneidae</taxon>
        <taxon>Araneus</taxon>
    </lineage>
</organism>